<dbReference type="PANTHER" id="PTHR35807">
    <property type="entry name" value="TRANSCRIPTIONAL REGULATOR REDD-RELATED"/>
    <property type="match status" value="1"/>
</dbReference>
<dbReference type="Pfam" id="PF00486">
    <property type="entry name" value="Trans_reg_C"/>
    <property type="match status" value="1"/>
</dbReference>
<comment type="similarity">
    <text evidence="1">Belongs to the AfsR/DnrI/RedD regulatory family.</text>
</comment>
<dbReference type="PROSITE" id="PS51755">
    <property type="entry name" value="OMPR_PHOB"/>
    <property type="match status" value="1"/>
</dbReference>
<evidence type="ECO:0000256" key="4">
    <source>
        <dbReference type="ARBA" id="ARBA00023163"/>
    </source>
</evidence>
<dbReference type="InterPro" id="IPR002182">
    <property type="entry name" value="NB-ARC"/>
</dbReference>
<dbReference type="InterPro" id="IPR019734">
    <property type="entry name" value="TPR_rpt"/>
</dbReference>
<dbReference type="OrthoDB" id="5521887at2"/>
<evidence type="ECO:0000256" key="5">
    <source>
        <dbReference type="PROSITE-ProRule" id="PRU01091"/>
    </source>
</evidence>
<dbReference type="InterPro" id="IPR016032">
    <property type="entry name" value="Sig_transdc_resp-reg_C-effctor"/>
</dbReference>
<dbReference type="GO" id="GO:0043531">
    <property type="term" value="F:ADP binding"/>
    <property type="evidence" value="ECO:0007669"/>
    <property type="project" value="InterPro"/>
</dbReference>
<dbReference type="EMBL" id="FNDJ01000001">
    <property type="protein sequence ID" value="SDH02525.1"/>
    <property type="molecule type" value="Genomic_DNA"/>
</dbReference>
<dbReference type="InterPro" id="IPR005158">
    <property type="entry name" value="BTAD"/>
</dbReference>
<dbReference type="Gene3D" id="1.10.10.10">
    <property type="entry name" value="Winged helix-like DNA-binding domain superfamily/Winged helix DNA-binding domain"/>
    <property type="match status" value="1"/>
</dbReference>
<dbReference type="PANTHER" id="PTHR35807:SF1">
    <property type="entry name" value="TRANSCRIPTIONAL REGULATOR REDD"/>
    <property type="match status" value="1"/>
</dbReference>
<reference evidence="7 8" key="1">
    <citation type="submission" date="2016-10" db="EMBL/GenBank/DDBJ databases">
        <authorList>
            <person name="de Groot N.N."/>
        </authorList>
    </citation>
    <scope>NUCLEOTIDE SEQUENCE [LARGE SCALE GENOMIC DNA]</scope>
    <source>
        <strain evidence="7 8">CGMCC 4.6533</strain>
    </source>
</reference>
<dbReference type="GO" id="GO:0003677">
    <property type="term" value="F:DNA binding"/>
    <property type="evidence" value="ECO:0007669"/>
    <property type="project" value="UniProtKB-UniRule"/>
</dbReference>
<evidence type="ECO:0000259" key="6">
    <source>
        <dbReference type="PROSITE" id="PS51755"/>
    </source>
</evidence>
<dbReference type="SUPFAM" id="SSF48452">
    <property type="entry name" value="TPR-like"/>
    <property type="match status" value="3"/>
</dbReference>
<dbReference type="InterPro" id="IPR036388">
    <property type="entry name" value="WH-like_DNA-bd_sf"/>
</dbReference>
<dbReference type="RefSeq" id="WP_090928215.1">
    <property type="nucleotide sequence ID" value="NZ_FNDJ01000001.1"/>
</dbReference>
<dbReference type="STRING" id="633440.SAMN05421869_101281"/>
<dbReference type="SMART" id="SM00028">
    <property type="entry name" value="TPR"/>
    <property type="match status" value="5"/>
</dbReference>
<feature type="DNA-binding region" description="OmpR/PhoB-type" evidence="5">
    <location>
        <begin position="1"/>
        <end position="98"/>
    </location>
</feature>
<dbReference type="Gene3D" id="3.40.50.300">
    <property type="entry name" value="P-loop containing nucleotide triphosphate hydrolases"/>
    <property type="match status" value="1"/>
</dbReference>
<dbReference type="InterPro" id="IPR051677">
    <property type="entry name" value="AfsR-DnrI-RedD_regulator"/>
</dbReference>
<keyword evidence="8" id="KW-1185">Reference proteome</keyword>
<dbReference type="InterPro" id="IPR011990">
    <property type="entry name" value="TPR-like_helical_dom_sf"/>
</dbReference>
<evidence type="ECO:0000256" key="3">
    <source>
        <dbReference type="ARBA" id="ARBA00023125"/>
    </source>
</evidence>
<organism evidence="7 8">
    <name type="scientific">Nonomuraea jiangxiensis</name>
    <dbReference type="NCBI Taxonomy" id="633440"/>
    <lineage>
        <taxon>Bacteria</taxon>
        <taxon>Bacillati</taxon>
        <taxon>Actinomycetota</taxon>
        <taxon>Actinomycetes</taxon>
        <taxon>Streptosporangiales</taxon>
        <taxon>Streptosporangiaceae</taxon>
        <taxon>Nonomuraea</taxon>
    </lineage>
</organism>
<dbReference type="Pfam" id="PF03704">
    <property type="entry name" value="BTAD"/>
    <property type="match status" value="1"/>
</dbReference>
<evidence type="ECO:0000256" key="2">
    <source>
        <dbReference type="ARBA" id="ARBA00023015"/>
    </source>
</evidence>
<protein>
    <submittedName>
        <fullName evidence="7">DNA-binding transcriptional activator of the SARP family</fullName>
    </submittedName>
</protein>
<dbReference type="InterPro" id="IPR027417">
    <property type="entry name" value="P-loop_NTPase"/>
</dbReference>
<sequence length="962" mass="105858">MADGNVLRFSVLGPVRAWRGEKEIELGAFQPRCVLAVLLLRRERAVSRDEIITAVWGDRTPRRAAAAVHTYISGLRRVLDHKTSKIICLGRTGYQLAPGAYDLDLDAFHADVATARRARAHGNLDAAATRFTRALARWHGEALSGLSGPFAETERALLAEMHLSVLEECFDAQLKLGRPEPLERLSRLVTEHPFRERFREQLMMALHLDGRQSAAIEVFHETRLLLDEELGVEPGPSLRRLYERILANTPVTEELRPVTVPVQLPADVADFTGRAQYVAQIQRILGEFGAGRGTAPPVCVIAGAGGVGKTTLAVHVAHLMRRNYPDGLLHVDLQGATANPMPPIEVLARFLRALGVADRDLPRSESERAAMYRTLVSGRRLLVILDNARDVRQVLPLLPGDPENATLLTSRDPLVTLPGAHRVNLDVFSASESATFLTRITGTRETHGTAQVARYCGHLPLALRIAGARAHLVGQTLTVYADRLRDQHQRLAELEVADLSLRASFGLSYQLLREQVDETAARAFRLLGLIDAHEVTLGVIARAADASAEEAEEVVAGLTRLQFLVRSGPGRYRMHDLIRLYAAERAREEEPERQQRSATIRVLRWYVAAAQCAARLIQPEDKAPVPSDEIALPQLVTPEEAIAWFRAERQNLLVVVRQGGDLPEAWPLSCRLVSALYWLFRADGQFGEWAAGAVRALHAARAHADFAAIAQLTDQLANLRLHQGNDAGSVRYLHESAHAYQRLRDIRGEIRAQINIGVIHHRMGKPAKAVRRYEIALDRAEKAAYPRAAAYALMNLAAAHRDQGDHGAALDSGTRAISLLRDIGDREGEADALDDLAKTHRSAGRHTDAVVAHEAGLAVVRELRLRHKEVALLCELGDTCLQADRPSQATSALELALTIAREIRDQYGEGRTLLRLGKAAQALGDEAGARRQWQAALRLLQAGDTPEVAEVCALLDSSIRAR</sequence>
<dbReference type="SUPFAM" id="SSF52540">
    <property type="entry name" value="P-loop containing nucleoside triphosphate hydrolases"/>
    <property type="match status" value="1"/>
</dbReference>
<dbReference type="Gene3D" id="1.25.40.10">
    <property type="entry name" value="Tetratricopeptide repeat domain"/>
    <property type="match status" value="2"/>
</dbReference>
<keyword evidence="4" id="KW-0804">Transcription</keyword>
<dbReference type="CDD" id="cd15831">
    <property type="entry name" value="BTAD"/>
    <property type="match status" value="1"/>
</dbReference>
<dbReference type="GO" id="GO:0000160">
    <property type="term" value="P:phosphorelay signal transduction system"/>
    <property type="evidence" value="ECO:0007669"/>
    <property type="project" value="InterPro"/>
</dbReference>
<dbReference type="PRINTS" id="PR00364">
    <property type="entry name" value="DISEASERSIST"/>
</dbReference>
<dbReference type="Proteomes" id="UP000199202">
    <property type="component" value="Unassembled WGS sequence"/>
</dbReference>
<keyword evidence="2" id="KW-0805">Transcription regulation</keyword>
<accession>A0A1G7Z1T4</accession>
<name>A0A1G7Z1T4_9ACTN</name>
<dbReference type="AlphaFoldDB" id="A0A1G7Z1T4"/>
<proteinExistence type="inferred from homology"/>
<evidence type="ECO:0000313" key="8">
    <source>
        <dbReference type="Proteomes" id="UP000199202"/>
    </source>
</evidence>
<dbReference type="Pfam" id="PF13424">
    <property type="entry name" value="TPR_12"/>
    <property type="match status" value="1"/>
</dbReference>
<dbReference type="Pfam" id="PF00931">
    <property type="entry name" value="NB-ARC"/>
    <property type="match status" value="1"/>
</dbReference>
<dbReference type="GO" id="GO:0006355">
    <property type="term" value="P:regulation of DNA-templated transcription"/>
    <property type="evidence" value="ECO:0007669"/>
    <property type="project" value="InterPro"/>
</dbReference>
<dbReference type="SMART" id="SM01043">
    <property type="entry name" value="BTAD"/>
    <property type="match status" value="1"/>
</dbReference>
<dbReference type="SUPFAM" id="SSF46894">
    <property type="entry name" value="C-terminal effector domain of the bipartite response regulators"/>
    <property type="match status" value="1"/>
</dbReference>
<gene>
    <name evidence="7" type="ORF">SAMN05421869_101281</name>
</gene>
<dbReference type="SMART" id="SM00862">
    <property type="entry name" value="Trans_reg_C"/>
    <property type="match status" value="1"/>
</dbReference>
<keyword evidence="3 5" id="KW-0238">DNA-binding</keyword>
<feature type="domain" description="OmpR/PhoB-type" evidence="6">
    <location>
        <begin position="1"/>
        <end position="98"/>
    </location>
</feature>
<dbReference type="InterPro" id="IPR001867">
    <property type="entry name" value="OmpR/PhoB-type_DNA-bd"/>
</dbReference>
<evidence type="ECO:0000256" key="1">
    <source>
        <dbReference type="ARBA" id="ARBA00005820"/>
    </source>
</evidence>
<evidence type="ECO:0000313" key="7">
    <source>
        <dbReference type="EMBL" id="SDH02525.1"/>
    </source>
</evidence>